<evidence type="ECO:0000313" key="1">
    <source>
        <dbReference type="EMBL" id="PPQ33660.1"/>
    </source>
</evidence>
<dbReference type="EMBL" id="NHSJ01000014">
    <property type="protein sequence ID" value="PPQ33660.1"/>
    <property type="molecule type" value="Genomic_DNA"/>
</dbReference>
<evidence type="ECO:0000313" key="2">
    <source>
        <dbReference type="Proteomes" id="UP000239089"/>
    </source>
</evidence>
<comment type="caution">
    <text evidence="1">The sequence shown here is derived from an EMBL/GenBank/DDBJ whole genome shotgun (WGS) entry which is preliminary data.</text>
</comment>
<dbReference type="Proteomes" id="UP000239089">
    <property type="component" value="Unassembled WGS sequence"/>
</dbReference>
<dbReference type="AlphaFoldDB" id="A0A2S6NGE1"/>
<accession>A0A2S6NGE1</accession>
<gene>
    <name evidence="1" type="ORF">CCR94_00990</name>
</gene>
<proteinExistence type="predicted"/>
<protein>
    <submittedName>
        <fullName evidence="1">Uncharacterized protein</fullName>
    </submittedName>
</protein>
<reference evidence="1 2" key="1">
    <citation type="journal article" date="2018" name="Arch. Microbiol.">
        <title>New insights into the metabolic potential of the phototrophic purple bacterium Rhodopila globiformis DSM 161(T) from its draft genome sequence and evidence for a vanadium-dependent nitrogenase.</title>
        <authorList>
            <person name="Imhoff J.F."/>
            <person name="Rahn T."/>
            <person name="Kunzel S."/>
            <person name="Neulinger S.C."/>
        </authorList>
    </citation>
    <scope>NUCLEOTIDE SEQUENCE [LARGE SCALE GENOMIC DNA]</scope>
    <source>
        <strain evidence="1 2">DSM 16996</strain>
    </source>
</reference>
<keyword evidence="2" id="KW-1185">Reference proteome</keyword>
<sequence length="74" mass="9143">MELPEALSKMRVLDWDGQILDLRQFFRDDGEPEPWEDPEVPEDERIGCLRGTIWSRAKEWARYRPYDRRFMKKW</sequence>
<name>A0A2S6NGE1_9HYPH</name>
<organism evidence="1 2">
    <name type="scientific">Rhodoblastus sphagnicola</name>
    <dbReference type="NCBI Taxonomy" id="333368"/>
    <lineage>
        <taxon>Bacteria</taxon>
        <taxon>Pseudomonadati</taxon>
        <taxon>Pseudomonadota</taxon>
        <taxon>Alphaproteobacteria</taxon>
        <taxon>Hyphomicrobiales</taxon>
        <taxon>Rhodoblastaceae</taxon>
        <taxon>Rhodoblastus</taxon>
    </lineage>
</organism>